<organism evidence="4">
    <name type="scientific">marine sediment metagenome</name>
    <dbReference type="NCBI Taxonomy" id="412755"/>
    <lineage>
        <taxon>unclassified sequences</taxon>
        <taxon>metagenomes</taxon>
        <taxon>ecological metagenomes</taxon>
    </lineage>
</organism>
<dbReference type="InterPro" id="IPR024455">
    <property type="entry name" value="Phage_capsid"/>
</dbReference>
<dbReference type="GO" id="GO:0044423">
    <property type="term" value="C:virion component"/>
    <property type="evidence" value="ECO:0007669"/>
    <property type="project" value="UniProtKB-KW"/>
</dbReference>
<feature type="non-terminal residue" evidence="4">
    <location>
        <position position="276"/>
    </location>
</feature>
<dbReference type="Gene3D" id="3.30.2400.10">
    <property type="entry name" value="Major capsid protein gp5"/>
    <property type="match status" value="1"/>
</dbReference>
<keyword evidence="2" id="KW-0946">Virion</keyword>
<gene>
    <name evidence="4" type="ORF">S03H2_13832</name>
</gene>
<sequence>MKITQEQLDKLIADGAKKELAEELKKQITEAVAKLNPSMDDEAVGKAIDAKFKELIKPLEKKIVVGGNGDGDDAVDPKGGFYNFAEFAKAVAKAEVNPRSVDKRLIALEVKGAGDGLTELHDSEGGFLIPIEFRAQLLKIAAEKSDLMARCMDIPMAVNSIQIPYIKGVDRSEGYIHGAIKLYWIAEEGLKDESKPKFGQVTLNLHELVGLAYTSNQILEDSPISMEPLLTSCFTDAFAWTMDNILLNGTGSGQPLGILHAPCLVSVGAETNQKVD</sequence>
<comment type="caution">
    <text evidence="4">The sequence shown here is derived from an EMBL/GenBank/DDBJ whole genome shotgun (WGS) entry which is preliminary data.</text>
</comment>
<evidence type="ECO:0000256" key="2">
    <source>
        <dbReference type="ARBA" id="ARBA00022844"/>
    </source>
</evidence>
<accession>X1H4A0</accession>
<protein>
    <recommendedName>
        <fullName evidence="3">Phage capsid-like C-terminal domain-containing protein</fullName>
    </recommendedName>
</protein>
<dbReference type="Pfam" id="PF05065">
    <property type="entry name" value="Phage_capsid"/>
    <property type="match status" value="1"/>
</dbReference>
<dbReference type="AlphaFoldDB" id="X1H4A0"/>
<dbReference type="SUPFAM" id="SSF56563">
    <property type="entry name" value="Major capsid protein gp5"/>
    <property type="match status" value="1"/>
</dbReference>
<feature type="domain" description="Phage capsid-like C-terminal" evidence="3">
    <location>
        <begin position="125"/>
        <end position="267"/>
    </location>
</feature>
<reference evidence="4" key="1">
    <citation type="journal article" date="2014" name="Front. Microbiol.">
        <title>High frequency of phylogenetically diverse reductive dehalogenase-homologous genes in deep subseafloor sedimentary metagenomes.</title>
        <authorList>
            <person name="Kawai M."/>
            <person name="Futagami T."/>
            <person name="Toyoda A."/>
            <person name="Takaki Y."/>
            <person name="Nishi S."/>
            <person name="Hori S."/>
            <person name="Arai W."/>
            <person name="Tsubouchi T."/>
            <person name="Morono Y."/>
            <person name="Uchiyama I."/>
            <person name="Ito T."/>
            <person name="Fujiyama A."/>
            <person name="Inagaki F."/>
            <person name="Takami H."/>
        </authorList>
    </citation>
    <scope>NUCLEOTIDE SEQUENCE</scope>
    <source>
        <strain evidence="4">Expedition CK06-06</strain>
    </source>
</reference>
<dbReference type="NCBIfam" id="TIGR01554">
    <property type="entry name" value="major_cap_HK97"/>
    <property type="match status" value="1"/>
</dbReference>
<evidence type="ECO:0000313" key="4">
    <source>
        <dbReference type="EMBL" id="GAH40108.1"/>
    </source>
</evidence>
<name>X1H4A0_9ZZZZ</name>
<dbReference type="EMBL" id="BARU01007016">
    <property type="protein sequence ID" value="GAH40108.1"/>
    <property type="molecule type" value="Genomic_DNA"/>
</dbReference>
<comment type="subcellular location">
    <subcellularLocation>
        <location evidence="1">Virion</location>
    </subcellularLocation>
</comment>
<proteinExistence type="predicted"/>
<evidence type="ECO:0000256" key="1">
    <source>
        <dbReference type="ARBA" id="ARBA00004328"/>
    </source>
</evidence>
<dbReference type="InterPro" id="IPR054612">
    <property type="entry name" value="Phage_capsid-like_C"/>
</dbReference>
<evidence type="ECO:0000259" key="3">
    <source>
        <dbReference type="Pfam" id="PF05065"/>
    </source>
</evidence>